<dbReference type="OrthoDB" id="4499271at2759"/>
<dbReference type="EMBL" id="MSFO01000002">
    <property type="protein sequence ID" value="PLB53542.1"/>
    <property type="molecule type" value="Genomic_DNA"/>
</dbReference>
<proteinExistence type="predicted"/>
<keyword evidence="2" id="KW-1185">Reference proteome</keyword>
<reference evidence="1 2" key="1">
    <citation type="submission" date="2016-12" db="EMBL/GenBank/DDBJ databases">
        <title>The genomes of Aspergillus section Nigri reveals drivers in fungal speciation.</title>
        <authorList>
            <consortium name="DOE Joint Genome Institute"/>
            <person name="Vesth T.C."/>
            <person name="Nybo J."/>
            <person name="Theobald S."/>
            <person name="Brandl J."/>
            <person name="Frisvad J.C."/>
            <person name="Nielsen K.F."/>
            <person name="Lyhne E.K."/>
            <person name="Kogle M.E."/>
            <person name="Kuo A."/>
            <person name="Riley R."/>
            <person name="Clum A."/>
            <person name="Nolan M."/>
            <person name="Lipzen A."/>
            <person name="Salamov A."/>
            <person name="Henrissat B."/>
            <person name="Wiebenga A."/>
            <person name="De Vries R.P."/>
            <person name="Grigoriev I.V."/>
            <person name="Mortensen U.H."/>
            <person name="Andersen M.R."/>
            <person name="Baker S.E."/>
        </authorList>
    </citation>
    <scope>NUCLEOTIDE SEQUENCE [LARGE SCALE GENOMIC DNA]</scope>
    <source>
        <strain evidence="1 2">IBT 23096</strain>
    </source>
</reference>
<dbReference type="RefSeq" id="XP_024708844.1">
    <property type="nucleotide sequence ID" value="XM_024852150.1"/>
</dbReference>
<dbReference type="VEuPathDB" id="FungiDB:P170DRAFT_463197"/>
<organism evidence="1 2">
    <name type="scientific">Aspergillus steynii IBT 23096</name>
    <dbReference type="NCBI Taxonomy" id="1392250"/>
    <lineage>
        <taxon>Eukaryota</taxon>
        <taxon>Fungi</taxon>
        <taxon>Dikarya</taxon>
        <taxon>Ascomycota</taxon>
        <taxon>Pezizomycotina</taxon>
        <taxon>Eurotiomycetes</taxon>
        <taxon>Eurotiomycetidae</taxon>
        <taxon>Eurotiales</taxon>
        <taxon>Aspergillaceae</taxon>
        <taxon>Aspergillus</taxon>
        <taxon>Aspergillus subgen. Circumdati</taxon>
    </lineage>
</organism>
<comment type="caution">
    <text evidence="1">The sequence shown here is derived from an EMBL/GenBank/DDBJ whole genome shotgun (WGS) entry which is preliminary data.</text>
</comment>
<protein>
    <submittedName>
        <fullName evidence="1">Uncharacterized protein</fullName>
    </submittedName>
</protein>
<name>A0A2I2GKX6_9EURO</name>
<dbReference type="Proteomes" id="UP000234275">
    <property type="component" value="Unassembled WGS sequence"/>
</dbReference>
<accession>A0A2I2GKX6</accession>
<sequence>MAEVKFPTDDCPELESYVARLLDEAGVPNFIWGEAIISILGVPTQITSSSWAIPDSLIDTAAKVLDDAKFPPCTQGREHCRVFNSMSTHPYPDYHWHTDHRYPTEPPTFTTGVFLYRKSRLFWTFPEPPIGRPPPGDRFYMLTSDPRIRRLNPISRGPQSADPAVYPVKMPTPARYTEAMLLLTLRDLVGTHALMHWEIESGYMLGWDDQKDGDRNLDVDELDEPFREWAKIMLDAQYGERIGDVVAYRWRHRTYVEMKRKNLLPPPEGPLNTFIWRPLEDRLRECDLPVDLA</sequence>
<dbReference type="GeneID" id="36559848"/>
<dbReference type="AlphaFoldDB" id="A0A2I2GKX6"/>
<evidence type="ECO:0000313" key="1">
    <source>
        <dbReference type="EMBL" id="PLB53542.1"/>
    </source>
</evidence>
<gene>
    <name evidence="1" type="ORF">P170DRAFT_463197</name>
</gene>
<evidence type="ECO:0000313" key="2">
    <source>
        <dbReference type="Proteomes" id="UP000234275"/>
    </source>
</evidence>